<reference evidence="2 3" key="2">
    <citation type="journal article" date="2019" name="G3 (Bethesda)">
        <title>Hybrid Assembly of the Genome of the Entomopathogenic Nematode Steinernema carpocapsae Identifies the X-Chromosome.</title>
        <authorList>
            <person name="Serra L."/>
            <person name="Macchietto M."/>
            <person name="Macias-Munoz A."/>
            <person name="McGill C.J."/>
            <person name="Rodriguez I.M."/>
            <person name="Rodriguez B."/>
            <person name="Murad R."/>
            <person name="Mortazavi A."/>
        </authorList>
    </citation>
    <scope>NUCLEOTIDE SEQUENCE [LARGE SCALE GENOMIC DNA]</scope>
    <source>
        <strain evidence="2 3">ALL</strain>
    </source>
</reference>
<sequence length="69" mass="7277">MASALSFVLVTLITSASTNANVNADGILVSPTFILDKSQYAQSVLNLLRTLLKIMTYLLESLAANSTGS</sequence>
<reference evidence="2 3" key="1">
    <citation type="journal article" date="2015" name="Genome Biol.">
        <title>Comparative genomics of Steinernema reveals deeply conserved gene regulatory networks.</title>
        <authorList>
            <person name="Dillman A.R."/>
            <person name="Macchietto M."/>
            <person name="Porter C.F."/>
            <person name="Rogers A."/>
            <person name="Williams B."/>
            <person name="Antoshechkin I."/>
            <person name="Lee M.M."/>
            <person name="Goodwin Z."/>
            <person name="Lu X."/>
            <person name="Lewis E.E."/>
            <person name="Goodrich-Blair H."/>
            <person name="Stock S.P."/>
            <person name="Adams B.J."/>
            <person name="Sternberg P.W."/>
            <person name="Mortazavi A."/>
        </authorList>
    </citation>
    <scope>NUCLEOTIDE SEQUENCE [LARGE SCALE GENOMIC DNA]</scope>
    <source>
        <strain evidence="2 3">ALL</strain>
    </source>
</reference>
<proteinExistence type="predicted"/>
<keyword evidence="1" id="KW-0732">Signal</keyword>
<accession>A0A4U5NHW3</accession>
<organism evidence="2 3">
    <name type="scientific">Steinernema carpocapsae</name>
    <name type="common">Entomopathogenic nematode</name>
    <dbReference type="NCBI Taxonomy" id="34508"/>
    <lineage>
        <taxon>Eukaryota</taxon>
        <taxon>Metazoa</taxon>
        <taxon>Ecdysozoa</taxon>
        <taxon>Nematoda</taxon>
        <taxon>Chromadorea</taxon>
        <taxon>Rhabditida</taxon>
        <taxon>Tylenchina</taxon>
        <taxon>Panagrolaimomorpha</taxon>
        <taxon>Strongyloidoidea</taxon>
        <taxon>Steinernematidae</taxon>
        <taxon>Steinernema</taxon>
    </lineage>
</organism>
<dbReference type="AlphaFoldDB" id="A0A4U5NHW3"/>
<dbReference type="Proteomes" id="UP000298663">
    <property type="component" value="Unassembled WGS sequence"/>
</dbReference>
<dbReference type="EMBL" id="AZBU02000004">
    <property type="protein sequence ID" value="TKR82727.1"/>
    <property type="molecule type" value="Genomic_DNA"/>
</dbReference>
<name>A0A4U5NHW3_STECR</name>
<gene>
    <name evidence="2" type="ORF">L596_016408</name>
</gene>
<keyword evidence="3" id="KW-1185">Reference proteome</keyword>
<comment type="caution">
    <text evidence="2">The sequence shown here is derived from an EMBL/GenBank/DDBJ whole genome shotgun (WGS) entry which is preliminary data.</text>
</comment>
<evidence type="ECO:0000313" key="3">
    <source>
        <dbReference type="Proteomes" id="UP000298663"/>
    </source>
</evidence>
<evidence type="ECO:0000313" key="2">
    <source>
        <dbReference type="EMBL" id="TKR82727.1"/>
    </source>
</evidence>
<feature type="signal peptide" evidence="1">
    <location>
        <begin position="1"/>
        <end position="20"/>
    </location>
</feature>
<evidence type="ECO:0000256" key="1">
    <source>
        <dbReference type="SAM" id="SignalP"/>
    </source>
</evidence>
<feature type="chain" id="PRO_5020569234" evidence="1">
    <location>
        <begin position="21"/>
        <end position="69"/>
    </location>
</feature>
<protein>
    <submittedName>
        <fullName evidence="2">Uncharacterized protein</fullName>
    </submittedName>
</protein>